<accession>A0A0F8Y9X4</accession>
<proteinExistence type="predicted"/>
<dbReference type="EMBL" id="LAZR01054598">
    <property type="protein sequence ID" value="KKK78208.1"/>
    <property type="molecule type" value="Genomic_DNA"/>
</dbReference>
<feature type="non-terminal residue" evidence="1">
    <location>
        <position position="1"/>
    </location>
</feature>
<sequence>TIFFSRSNGAVTVKGGHGLSQLVDIGVRKARCHHSDAHGLLLEERHHAPGGTHHVAEADDDSVALSGASDWLVEFEQMNSKTDAMKKNRTVERAVDELLATYWQ</sequence>
<organism evidence="1">
    <name type="scientific">marine sediment metagenome</name>
    <dbReference type="NCBI Taxonomy" id="412755"/>
    <lineage>
        <taxon>unclassified sequences</taxon>
        <taxon>metagenomes</taxon>
        <taxon>ecological metagenomes</taxon>
    </lineage>
</organism>
<protein>
    <submittedName>
        <fullName evidence="1">Uncharacterized protein</fullName>
    </submittedName>
</protein>
<evidence type="ECO:0000313" key="1">
    <source>
        <dbReference type="EMBL" id="KKK78208.1"/>
    </source>
</evidence>
<name>A0A0F8Y9X4_9ZZZZ</name>
<gene>
    <name evidence="1" type="ORF">LCGC14_2845890</name>
</gene>
<comment type="caution">
    <text evidence="1">The sequence shown here is derived from an EMBL/GenBank/DDBJ whole genome shotgun (WGS) entry which is preliminary data.</text>
</comment>
<dbReference type="AlphaFoldDB" id="A0A0F8Y9X4"/>
<reference evidence="1" key="1">
    <citation type="journal article" date="2015" name="Nature">
        <title>Complex archaea that bridge the gap between prokaryotes and eukaryotes.</title>
        <authorList>
            <person name="Spang A."/>
            <person name="Saw J.H."/>
            <person name="Jorgensen S.L."/>
            <person name="Zaremba-Niedzwiedzka K."/>
            <person name="Martijn J."/>
            <person name="Lind A.E."/>
            <person name="van Eijk R."/>
            <person name="Schleper C."/>
            <person name="Guy L."/>
            <person name="Ettema T.J."/>
        </authorList>
    </citation>
    <scope>NUCLEOTIDE SEQUENCE</scope>
</reference>